<dbReference type="InterPro" id="IPR053013">
    <property type="entry name" value="LAT"/>
</dbReference>
<dbReference type="InterPro" id="IPR055100">
    <property type="entry name" value="GNAT_LYC1-like"/>
</dbReference>
<organism evidence="2 3">
    <name type="scientific">Xylaria bambusicola</name>
    <dbReference type="NCBI Taxonomy" id="326684"/>
    <lineage>
        <taxon>Eukaryota</taxon>
        <taxon>Fungi</taxon>
        <taxon>Dikarya</taxon>
        <taxon>Ascomycota</taxon>
        <taxon>Pezizomycotina</taxon>
        <taxon>Sordariomycetes</taxon>
        <taxon>Xylariomycetidae</taxon>
        <taxon>Xylariales</taxon>
        <taxon>Xylariaceae</taxon>
        <taxon>Xylaria</taxon>
    </lineage>
</organism>
<dbReference type="PANTHER" id="PTHR34815:SF4">
    <property type="entry name" value="N-ACETYLTRANSFERASE DOMAIN-CONTAINING PROTEIN"/>
    <property type="match status" value="1"/>
</dbReference>
<dbReference type="InterPro" id="IPR000182">
    <property type="entry name" value="GNAT_dom"/>
</dbReference>
<dbReference type="Pfam" id="PF13527">
    <property type="entry name" value="Acetyltransf_9"/>
    <property type="match status" value="1"/>
</dbReference>
<name>A0AAN7Z546_9PEZI</name>
<dbReference type="Proteomes" id="UP001305414">
    <property type="component" value="Unassembled WGS sequence"/>
</dbReference>
<evidence type="ECO:0000313" key="2">
    <source>
        <dbReference type="EMBL" id="KAK5637460.1"/>
    </source>
</evidence>
<dbReference type="CDD" id="cd04301">
    <property type="entry name" value="NAT_SF"/>
    <property type="match status" value="1"/>
</dbReference>
<gene>
    <name evidence="2" type="ORF">RRF57_013175</name>
</gene>
<dbReference type="PANTHER" id="PTHR34815">
    <property type="entry name" value="LYSINE ACETYLTRANSFERASE"/>
    <property type="match status" value="1"/>
</dbReference>
<dbReference type="AlphaFoldDB" id="A0AAN7Z546"/>
<dbReference type="PROSITE" id="PS51186">
    <property type="entry name" value="GNAT"/>
    <property type="match status" value="1"/>
</dbReference>
<keyword evidence="3" id="KW-1185">Reference proteome</keyword>
<evidence type="ECO:0000313" key="3">
    <source>
        <dbReference type="Proteomes" id="UP001305414"/>
    </source>
</evidence>
<comment type="caution">
    <text evidence="2">The sequence shown here is derived from an EMBL/GenBank/DDBJ whole genome shotgun (WGS) entry which is preliminary data.</text>
</comment>
<dbReference type="Pfam" id="PF22998">
    <property type="entry name" value="GNAT_LYC1-like"/>
    <property type="match status" value="1"/>
</dbReference>
<accession>A0AAN7Z546</accession>
<sequence>MYIESKMNQFEITLRNPDRVLTVAFGEATPEQELSCRHLAAAEWSMPLSKEDYVEQEKYLSQKPLVSNRGWRLWCLSLLDHPSEVLATCKTIPRELLIRDVSVVGRAKAYCIASVVTHPQYRGLGLASRLLEYVSAWLDGPGDAVVSVLYTSIGDFYERRGWAKLPAIQSTLSWPADFSSMKDGARLPVTNPILSTELLELCKQDVRDVEYYFEKLSVQPDEFHVSVLPTADLISWLHGRSDFIGNRIEGAPPRSHGSICGAADSWLYWYHDFRKQQLAIQRIRIPQGPSQVHREALAAMLVDAVEEACRWKLNKVILWEPNAEVLGAMQILQGKFNIKSETLARHNKSVPSLRWHMGGVKRTTFHFNEFYTWS</sequence>
<reference evidence="2 3" key="1">
    <citation type="submission" date="2023-10" db="EMBL/GenBank/DDBJ databases">
        <title>Draft genome sequence of Xylaria bambusicola isolate GMP-LS, the root and basal stem rot pathogen of sugarcane in Indonesia.</title>
        <authorList>
            <person name="Selvaraj P."/>
            <person name="Muralishankar V."/>
            <person name="Muruganantham S."/>
            <person name="Sp S."/>
            <person name="Haryani S."/>
            <person name="Lau K.J.X."/>
            <person name="Naqvi N.I."/>
        </authorList>
    </citation>
    <scope>NUCLEOTIDE SEQUENCE [LARGE SCALE GENOMIC DNA]</scope>
    <source>
        <strain evidence="2">GMP-LS</strain>
    </source>
</reference>
<protein>
    <recommendedName>
        <fullName evidence="1">N-acetyltransferase domain-containing protein</fullName>
    </recommendedName>
</protein>
<dbReference type="GO" id="GO:0016747">
    <property type="term" value="F:acyltransferase activity, transferring groups other than amino-acyl groups"/>
    <property type="evidence" value="ECO:0007669"/>
    <property type="project" value="InterPro"/>
</dbReference>
<dbReference type="SUPFAM" id="SSF55729">
    <property type="entry name" value="Acyl-CoA N-acyltransferases (Nat)"/>
    <property type="match status" value="1"/>
</dbReference>
<feature type="domain" description="N-acetyltransferase" evidence="1">
    <location>
        <begin position="23"/>
        <end position="185"/>
    </location>
</feature>
<evidence type="ECO:0000259" key="1">
    <source>
        <dbReference type="PROSITE" id="PS51186"/>
    </source>
</evidence>
<dbReference type="EMBL" id="JAWHQM010000119">
    <property type="protein sequence ID" value="KAK5637460.1"/>
    <property type="molecule type" value="Genomic_DNA"/>
</dbReference>
<dbReference type="InterPro" id="IPR016181">
    <property type="entry name" value="Acyl_CoA_acyltransferase"/>
</dbReference>
<dbReference type="Gene3D" id="3.40.630.30">
    <property type="match status" value="1"/>
</dbReference>
<proteinExistence type="predicted"/>